<feature type="transmembrane region" description="Helical" evidence="1">
    <location>
        <begin position="155"/>
        <end position="175"/>
    </location>
</feature>
<accession>A0ABT4JY22</accession>
<gene>
    <name evidence="2" type="ORF">O1D97_17205</name>
</gene>
<keyword evidence="1" id="KW-0472">Membrane</keyword>
<sequence>MKNRIKITRLYARLCFFTLFIVGVVFFVFSVLLHDASEKINQKIVERDQVVSIHFLLNELHNDASSYVGTDQFGKNAILSRIDSIDDLIQRASLEDKFDFNSSILKRALVEDRLRFIQDVSFNLELSKNMYFSLMKEKYQYGSYVGITQSVSLHLSWVLCAAFFLLSAFVFLFYLNFKRKIQEDFVFLKSLIKKYMVWDLYGDMFCTNTVEVDEIHELLVLFSESQLLPAKLREQKYEQLDHAFQFSDRPSILVDQHHKIIDINHAFQQLWEESHEKLSALLDVHCDQHSVLVGEYIDEVHFVWLKGTDHKILLENGLYMLDHSKITHHNTDFGYVLSLDFISEKVELGVIHKSIKLMQQGVWDTPIRVKRGLSPLTEISQGLESIRLFVLESNTIEKLENPLNTDKLEEFDELNEIDDFDHLEEFDNVVLEQNAPASFDDSDSFLPTLSLLDKEESRRTGLDHTLVTFSDWEERFRESLIRVSADLVDHLESSVLLGYENIVQKLQIAHKEMQAGTRALNDSTRFLNEVRAITLKALIHEQSKGEVERTSLAKDINHDVDTIISLLGDLADDEQKTIDLFSAEINVAELRKAKAIEHIHNFEPELLSRCLVLSKDLIKPLFVEDKVSLYIEPSNVNNRDDR</sequence>
<dbReference type="RefSeq" id="WP_269127381.1">
    <property type="nucleotide sequence ID" value="NZ_JAPUBN010000020.1"/>
</dbReference>
<organism evidence="2 3">
    <name type="scientific">Marinomonas phaeophyticola</name>
    <dbReference type="NCBI Taxonomy" id="3004091"/>
    <lineage>
        <taxon>Bacteria</taxon>
        <taxon>Pseudomonadati</taxon>
        <taxon>Pseudomonadota</taxon>
        <taxon>Gammaproteobacteria</taxon>
        <taxon>Oceanospirillales</taxon>
        <taxon>Oceanospirillaceae</taxon>
        <taxon>Marinomonas</taxon>
    </lineage>
</organism>
<comment type="caution">
    <text evidence="2">The sequence shown here is derived from an EMBL/GenBank/DDBJ whole genome shotgun (WGS) entry which is preliminary data.</text>
</comment>
<dbReference type="EMBL" id="JAPUBN010000020">
    <property type="protein sequence ID" value="MCZ2723294.1"/>
    <property type="molecule type" value="Genomic_DNA"/>
</dbReference>
<keyword evidence="1" id="KW-0812">Transmembrane</keyword>
<evidence type="ECO:0008006" key="4">
    <source>
        <dbReference type="Google" id="ProtNLM"/>
    </source>
</evidence>
<name>A0ABT4JY22_9GAMM</name>
<keyword evidence="3" id="KW-1185">Reference proteome</keyword>
<evidence type="ECO:0000313" key="2">
    <source>
        <dbReference type="EMBL" id="MCZ2723294.1"/>
    </source>
</evidence>
<protein>
    <recommendedName>
        <fullName evidence="4">PAS domain-containing protein</fullName>
    </recommendedName>
</protein>
<feature type="transmembrane region" description="Helical" evidence="1">
    <location>
        <begin position="12"/>
        <end position="33"/>
    </location>
</feature>
<evidence type="ECO:0000256" key="1">
    <source>
        <dbReference type="SAM" id="Phobius"/>
    </source>
</evidence>
<keyword evidence="1" id="KW-1133">Transmembrane helix</keyword>
<dbReference type="Proteomes" id="UP001149719">
    <property type="component" value="Unassembled WGS sequence"/>
</dbReference>
<reference evidence="2" key="1">
    <citation type="submission" date="2022-12" db="EMBL/GenBank/DDBJ databases">
        <title>Marinomonas 15G1-11 sp. nov, isolated from marine algae.</title>
        <authorList>
            <person name="Butt M."/>
            <person name="Choi D.G."/>
            <person name="Kim J.M."/>
            <person name="Lee J.K."/>
            <person name="Baek J.H."/>
            <person name="Jeon C.O."/>
        </authorList>
    </citation>
    <scope>NUCLEOTIDE SEQUENCE</scope>
    <source>
        <strain evidence="2">15G1-11</strain>
    </source>
</reference>
<evidence type="ECO:0000313" key="3">
    <source>
        <dbReference type="Proteomes" id="UP001149719"/>
    </source>
</evidence>
<proteinExistence type="predicted"/>